<evidence type="ECO:0000313" key="2">
    <source>
        <dbReference type="EMBL" id="GAG54893.1"/>
    </source>
</evidence>
<accession>X0Z358</accession>
<sequence>MVYDFHTHTLLSDGEFSPIELIRRALVNNYRAIALTDHASLGELPRIIQETTEACALARSHWNIFAIPGIELTHVPAYAIAEAAKKAKELGAWIVVVHGERE</sequence>
<dbReference type="AlphaFoldDB" id="X0Z358"/>
<dbReference type="NCBIfam" id="NF004981">
    <property type="entry name" value="PRK06361.1"/>
    <property type="match status" value="1"/>
</dbReference>
<dbReference type="SMART" id="SM00481">
    <property type="entry name" value="POLIIIAc"/>
    <property type="match status" value="1"/>
</dbReference>
<dbReference type="InterPro" id="IPR003141">
    <property type="entry name" value="Pol/His_phosphatase_N"/>
</dbReference>
<dbReference type="GO" id="GO:0004534">
    <property type="term" value="F:5'-3' RNA exonuclease activity"/>
    <property type="evidence" value="ECO:0007669"/>
    <property type="project" value="TreeGrafter"/>
</dbReference>
<feature type="domain" description="Polymerase/histidinol phosphatase N-terminal" evidence="1">
    <location>
        <begin position="3"/>
        <end position="76"/>
    </location>
</feature>
<dbReference type="InterPro" id="IPR004013">
    <property type="entry name" value="PHP_dom"/>
</dbReference>
<name>X0Z358_9ZZZZ</name>
<proteinExistence type="predicted"/>
<dbReference type="InterPro" id="IPR016195">
    <property type="entry name" value="Pol/histidinol_Pase-like"/>
</dbReference>
<protein>
    <recommendedName>
        <fullName evidence="1">Polymerase/histidinol phosphatase N-terminal domain-containing protein</fullName>
    </recommendedName>
</protein>
<dbReference type="EMBL" id="BART01007208">
    <property type="protein sequence ID" value="GAG54893.1"/>
    <property type="molecule type" value="Genomic_DNA"/>
</dbReference>
<evidence type="ECO:0000259" key="1">
    <source>
        <dbReference type="SMART" id="SM00481"/>
    </source>
</evidence>
<dbReference type="PANTHER" id="PTHR42924:SF18">
    <property type="entry name" value="POLYMERASE_HISTIDINOL PHOSPHATASE N-TERMINAL DOMAIN-CONTAINING PROTEIN"/>
    <property type="match status" value="1"/>
</dbReference>
<gene>
    <name evidence="2" type="ORF">S01H4_16433</name>
</gene>
<dbReference type="GO" id="GO:0035312">
    <property type="term" value="F:5'-3' DNA exonuclease activity"/>
    <property type="evidence" value="ECO:0007669"/>
    <property type="project" value="TreeGrafter"/>
</dbReference>
<dbReference type="Gene3D" id="3.20.20.140">
    <property type="entry name" value="Metal-dependent hydrolases"/>
    <property type="match status" value="1"/>
</dbReference>
<organism evidence="2">
    <name type="scientific">marine sediment metagenome</name>
    <dbReference type="NCBI Taxonomy" id="412755"/>
    <lineage>
        <taxon>unclassified sequences</taxon>
        <taxon>metagenomes</taxon>
        <taxon>ecological metagenomes</taxon>
    </lineage>
</organism>
<dbReference type="Pfam" id="PF02811">
    <property type="entry name" value="PHP"/>
    <property type="match status" value="1"/>
</dbReference>
<dbReference type="InterPro" id="IPR052018">
    <property type="entry name" value="PHP_domain"/>
</dbReference>
<comment type="caution">
    <text evidence="2">The sequence shown here is derived from an EMBL/GenBank/DDBJ whole genome shotgun (WGS) entry which is preliminary data.</text>
</comment>
<reference evidence="2" key="1">
    <citation type="journal article" date="2014" name="Front. Microbiol.">
        <title>High frequency of phylogenetically diverse reductive dehalogenase-homologous genes in deep subseafloor sedimentary metagenomes.</title>
        <authorList>
            <person name="Kawai M."/>
            <person name="Futagami T."/>
            <person name="Toyoda A."/>
            <person name="Takaki Y."/>
            <person name="Nishi S."/>
            <person name="Hori S."/>
            <person name="Arai W."/>
            <person name="Tsubouchi T."/>
            <person name="Morono Y."/>
            <person name="Uchiyama I."/>
            <person name="Ito T."/>
            <person name="Fujiyama A."/>
            <person name="Inagaki F."/>
            <person name="Takami H."/>
        </authorList>
    </citation>
    <scope>NUCLEOTIDE SEQUENCE</scope>
    <source>
        <strain evidence="2">Expedition CK06-06</strain>
    </source>
</reference>
<dbReference type="SUPFAM" id="SSF89550">
    <property type="entry name" value="PHP domain-like"/>
    <property type="match status" value="1"/>
</dbReference>
<dbReference type="PANTHER" id="PTHR42924">
    <property type="entry name" value="EXONUCLEASE"/>
    <property type="match status" value="1"/>
</dbReference>